<dbReference type="Proteomes" id="UP000640509">
    <property type="component" value="Unassembled WGS sequence"/>
</dbReference>
<dbReference type="Gene3D" id="3.90.1150.10">
    <property type="entry name" value="Aspartate Aminotransferase, domain 1"/>
    <property type="match status" value="1"/>
</dbReference>
<dbReference type="EMBL" id="BMIV01000001">
    <property type="protein sequence ID" value="GGF55713.1"/>
    <property type="molecule type" value="Genomic_DNA"/>
</dbReference>
<dbReference type="InterPro" id="IPR015424">
    <property type="entry name" value="PyrdxlP-dep_Trfase"/>
</dbReference>
<dbReference type="InterPro" id="IPR015422">
    <property type="entry name" value="PyrdxlP-dep_Trfase_small"/>
</dbReference>
<evidence type="ECO:0000256" key="6">
    <source>
        <dbReference type="SAM" id="MobiDB-lite"/>
    </source>
</evidence>
<comment type="similarity">
    <text evidence="5">Belongs to the class-II pyridoxal-phosphate-dependent aminotransferase family. MalY/PatB cystathionine beta-lyase subfamily.</text>
</comment>
<dbReference type="NCBIfam" id="TIGR04350">
    <property type="entry name" value="C_S_lyase_PatB"/>
    <property type="match status" value="1"/>
</dbReference>
<feature type="domain" description="Aminotransferase class I/classII large" evidence="7">
    <location>
        <begin position="78"/>
        <end position="417"/>
    </location>
</feature>
<dbReference type="Gene3D" id="3.40.640.10">
    <property type="entry name" value="Type I PLP-dependent aspartate aminotransferase-like (Major domain)"/>
    <property type="match status" value="1"/>
</dbReference>
<evidence type="ECO:0000256" key="5">
    <source>
        <dbReference type="ARBA" id="ARBA00037974"/>
    </source>
</evidence>
<keyword evidence="3" id="KW-0663">Pyridoxal phosphate</keyword>
<organism evidence="8 9">
    <name type="scientific">Paracoccus acridae</name>
    <dbReference type="NCBI Taxonomy" id="1795310"/>
    <lineage>
        <taxon>Bacteria</taxon>
        <taxon>Pseudomonadati</taxon>
        <taxon>Pseudomonadota</taxon>
        <taxon>Alphaproteobacteria</taxon>
        <taxon>Rhodobacterales</taxon>
        <taxon>Paracoccaceae</taxon>
        <taxon>Paracoccus</taxon>
    </lineage>
</organism>
<keyword evidence="8" id="KW-0032">Aminotransferase</keyword>
<protein>
    <recommendedName>
        <fullName evidence="2">cysteine-S-conjugate beta-lyase</fullName>
        <ecNumber evidence="2">4.4.1.13</ecNumber>
    </recommendedName>
</protein>
<dbReference type="InterPro" id="IPR051798">
    <property type="entry name" value="Class-II_PLP-Dep_Aminotrans"/>
</dbReference>
<dbReference type="InterPro" id="IPR004839">
    <property type="entry name" value="Aminotransferase_I/II_large"/>
</dbReference>
<evidence type="ECO:0000259" key="7">
    <source>
        <dbReference type="Pfam" id="PF00155"/>
    </source>
</evidence>
<comment type="cofactor">
    <cofactor evidence="1">
        <name>pyridoxal 5'-phosphate</name>
        <dbReference type="ChEBI" id="CHEBI:597326"/>
    </cofactor>
</comment>
<keyword evidence="9" id="KW-1185">Reference proteome</keyword>
<comment type="caution">
    <text evidence="8">The sequence shown here is derived from an EMBL/GenBank/DDBJ whole genome shotgun (WGS) entry which is preliminary data.</text>
</comment>
<dbReference type="PANTHER" id="PTHR43525:SF1">
    <property type="entry name" value="PROTEIN MALY"/>
    <property type="match status" value="1"/>
</dbReference>
<dbReference type="GO" id="GO:0008483">
    <property type="term" value="F:transaminase activity"/>
    <property type="evidence" value="ECO:0007669"/>
    <property type="project" value="UniProtKB-KW"/>
</dbReference>
<reference evidence="9" key="1">
    <citation type="journal article" date="2019" name="Int. J. Syst. Evol. Microbiol.">
        <title>The Global Catalogue of Microorganisms (GCM) 10K type strain sequencing project: providing services to taxonomists for standard genome sequencing and annotation.</title>
        <authorList>
            <consortium name="The Broad Institute Genomics Platform"/>
            <consortium name="The Broad Institute Genome Sequencing Center for Infectious Disease"/>
            <person name="Wu L."/>
            <person name="Ma J."/>
        </authorList>
    </citation>
    <scope>NUCLEOTIDE SEQUENCE [LARGE SCALE GENOMIC DNA]</scope>
    <source>
        <strain evidence="9">CGMCC 1.15419</strain>
    </source>
</reference>
<keyword evidence="8" id="KW-0808">Transferase</keyword>
<evidence type="ECO:0000313" key="9">
    <source>
        <dbReference type="Proteomes" id="UP000640509"/>
    </source>
</evidence>
<accession>A0ABQ1VEI8</accession>
<evidence type="ECO:0000256" key="1">
    <source>
        <dbReference type="ARBA" id="ARBA00001933"/>
    </source>
</evidence>
<feature type="region of interest" description="Disordered" evidence="6">
    <location>
        <begin position="1"/>
        <end position="36"/>
    </location>
</feature>
<dbReference type="PANTHER" id="PTHR43525">
    <property type="entry name" value="PROTEIN MALY"/>
    <property type="match status" value="1"/>
</dbReference>
<dbReference type="CDD" id="cd00609">
    <property type="entry name" value="AAT_like"/>
    <property type="match status" value="1"/>
</dbReference>
<dbReference type="InterPro" id="IPR015421">
    <property type="entry name" value="PyrdxlP-dep_Trfase_major"/>
</dbReference>
<name>A0ABQ1VEI8_9RHOB</name>
<dbReference type="EC" id="4.4.1.13" evidence="2"/>
<evidence type="ECO:0000313" key="8">
    <source>
        <dbReference type="EMBL" id="GGF55713.1"/>
    </source>
</evidence>
<sequence>MLRDLGQGFTISNNRHMHGETATGRTMNQHSHPRPDFDEIIDRVGTRCSKWDDMQGAYGVSPDDGGLAMWVADMDFRPPAAVQRAVEDVAAHGVYGYPGANRPYLEAIRWWMENRHGWKIDTDWILTCAGLVNGVAMALDAYTEAGDGVIVMSPVYHAFARVIRASGRELVELPLAQEDGLYRMDWDAWEDRLTGRERLLILCSPHNPGGRIWTPEELRQVADFCTRRHLILVSDEIHCDLVMPGHKHSVTATVCPDIADRLVTLTAATKTFNIAGAHIGNAIIADKALRDRFKAALMARGISPGLFGMDMVTAAYSPEGAAWVDALVDYLDGNRRIFDAGIHAIPGLRSMPLQATYLSWVDFSGTGMTPAEFTARVEKAARIAANHGATFGTGGEDFLRFNLATPRVRVTEAVERLKQAFADLQ</sequence>
<dbReference type="SUPFAM" id="SSF53383">
    <property type="entry name" value="PLP-dependent transferases"/>
    <property type="match status" value="1"/>
</dbReference>
<dbReference type="Pfam" id="PF00155">
    <property type="entry name" value="Aminotran_1_2"/>
    <property type="match status" value="1"/>
</dbReference>
<proteinExistence type="inferred from homology"/>
<dbReference type="InterPro" id="IPR027619">
    <property type="entry name" value="C-S_lyase_PatB-like"/>
</dbReference>
<gene>
    <name evidence="8" type="primary">patB</name>
    <name evidence="8" type="ORF">GCM10011402_04600</name>
</gene>
<keyword evidence="4" id="KW-0456">Lyase</keyword>
<evidence type="ECO:0000256" key="2">
    <source>
        <dbReference type="ARBA" id="ARBA00012224"/>
    </source>
</evidence>
<evidence type="ECO:0000256" key="3">
    <source>
        <dbReference type="ARBA" id="ARBA00022898"/>
    </source>
</evidence>
<evidence type="ECO:0000256" key="4">
    <source>
        <dbReference type="ARBA" id="ARBA00023239"/>
    </source>
</evidence>